<sequence>MNKLKAIAYNCKQATFLIEKKQLMPLSFKEKMELKIHLTGCAVCKLYEQQSIFITKLTRHIFNSNENTAYKLSDDFKQQLQETIEKELDKK</sequence>
<dbReference type="Proteomes" id="UP000601055">
    <property type="component" value="Unassembled WGS sequence"/>
</dbReference>
<dbReference type="RefSeq" id="WP_182923478.1">
    <property type="nucleotide sequence ID" value="NZ_WNXD01000002.1"/>
</dbReference>
<evidence type="ECO:0008006" key="3">
    <source>
        <dbReference type="Google" id="ProtNLM"/>
    </source>
</evidence>
<protein>
    <recommendedName>
        <fullName evidence="3">Zinc-finger</fullName>
    </recommendedName>
</protein>
<accession>A0A923E242</accession>
<comment type="caution">
    <text evidence="1">The sequence shown here is derived from an EMBL/GenBank/DDBJ whole genome shotgun (WGS) entry which is preliminary data.</text>
</comment>
<dbReference type="EMBL" id="WNXD01000002">
    <property type="protein sequence ID" value="MBB2146840.1"/>
    <property type="molecule type" value="Genomic_DNA"/>
</dbReference>
<keyword evidence="2" id="KW-1185">Reference proteome</keyword>
<proteinExistence type="predicted"/>
<evidence type="ECO:0000313" key="1">
    <source>
        <dbReference type="EMBL" id="MBB2146840.1"/>
    </source>
</evidence>
<reference evidence="1" key="1">
    <citation type="submission" date="2019-11" db="EMBL/GenBank/DDBJ databases">
        <title>Description of Pedobacter sp. LMG 31464T.</title>
        <authorList>
            <person name="Carlier A."/>
            <person name="Qi S."/>
            <person name="Vandamme P."/>
        </authorList>
    </citation>
    <scope>NUCLEOTIDE SEQUENCE</scope>
    <source>
        <strain evidence="1">LMG 31464</strain>
    </source>
</reference>
<evidence type="ECO:0000313" key="2">
    <source>
        <dbReference type="Proteomes" id="UP000601055"/>
    </source>
</evidence>
<dbReference type="AlphaFoldDB" id="A0A923E242"/>
<name>A0A923E242_9SPHI</name>
<organism evidence="1 2">
    <name type="scientific">Pedobacter planticolens</name>
    <dbReference type="NCBI Taxonomy" id="2679964"/>
    <lineage>
        <taxon>Bacteria</taxon>
        <taxon>Pseudomonadati</taxon>
        <taxon>Bacteroidota</taxon>
        <taxon>Sphingobacteriia</taxon>
        <taxon>Sphingobacteriales</taxon>
        <taxon>Sphingobacteriaceae</taxon>
        <taxon>Pedobacter</taxon>
    </lineage>
</organism>
<gene>
    <name evidence="1" type="ORF">GM921_15155</name>
</gene>